<evidence type="ECO:0000313" key="3">
    <source>
        <dbReference type="Proteomes" id="UP000765509"/>
    </source>
</evidence>
<proteinExistence type="predicted"/>
<feature type="domain" description="Reverse transcriptase Ty1/copia-type" evidence="1">
    <location>
        <begin position="24"/>
        <end position="126"/>
    </location>
</feature>
<evidence type="ECO:0000259" key="1">
    <source>
        <dbReference type="Pfam" id="PF07727"/>
    </source>
</evidence>
<dbReference type="AlphaFoldDB" id="A0A9Q3IJN3"/>
<comment type="caution">
    <text evidence="2">The sequence shown here is derived from an EMBL/GenBank/DDBJ whole genome shotgun (WGS) entry which is preliminary data.</text>
</comment>
<dbReference type="InterPro" id="IPR013103">
    <property type="entry name" value="RVT_2"/>
</dbReference>
<dbReference type="Pfam" id="PF07727">
    <property type="entry name" value="RVT_2"/>
    <property type="match status" value="1"/>
</dbReference>
<reference evidence="2" key="1">
    <citation type="submission" date="2021-03" db="EMBL/GenBank/DDBJ databases">
        <title>Draft genome sequence of rust myrtle Austropuccinia psidii MF-1, a brazilian biotype.</title>
        <authorList>
            <person name="Quecine M.C."/>
            <person name="Pachon D.M.R."/>
            <person name="Bonatelli M.L."/>
            <person name="Correr F.H."/>
            <person name="Franceschini L.M."/>
            <person name="Leite T.F."/>
            <person name="Margarido G.R.A."/>
            <person name="Almeida C.A."/>
            <person name="Ferrarezi J.A."/>
            <person name="Labate C.A."/>
        </authorList>
    </citation>
    <scope>NUCLEOTIDE SEQUENCE</scope>
    <source>
        <strain evidence="2">MF-1</strain>
    </source>
</reference>
<dbReference type="Proteomes" id="UP000765509">
    <property type="component" value="Unassembled WGS sequence"/>
</dbReference>
<protein>
    <recommendedName>
        <fullName evidence="1">Reverse transcriptase Ty1/copia-type domain-containing protein</fullName>
    </recommendedName>
</protein>
<dbReference type="EMBL" id="AVOT02046156">
    <property type="protein sequence ID" value="MBW0541495.1"/>
    <property type="molecule type" value="Genomic_DNA"/>
</dbReference>
<evidence type="ECO:0000313" key="2">
    <source>
        <dbReference type="EMBL" id="MBW0541495.1"/>
    </source>
</evidence>
<keyword evidence="3" id="KW-1185">Reference proteome</keyword>
<gene>
    <name evidence="2" type="ORF">O181_081210</name>
</gene>
<name>A0A9Q3IJN3_9BASI</name>
<dbReference type="OrthoDB" id="5423336at2759"/>
<sequence length="142" mass="15996">MSNGKAEWEKACISKIFNMFDKGVFKYSSLPLGQNAIESTWVFKTKKGPNGKFIKYKAWLCEQGFSQELGMNLGDTIAPTERLSSLWMLLTKAALLDLNIGKMDAVTAFLNSYLTEDIFMRLAKGLEPLRNILTGEDIVLKF</sequence>
<accession>A0A9Q3IJN3</accession>
<organism evidence="2 3">
    <name type="scientific">Austropuccinia psidii MF-1</name>
    <dbReference type="NCBI Taxonomy" id="1389203"/>
    <lineage>
        <taxon>Eukaryota</taxon>
        <taxon>Fungi</taxon>
        <taxon>Dikarya</taxon>
        <taxon>Basidiomycota</taxon>
        <taxon>Pucciniomycotina</taxon>
        <taxon>Pucciniomycetes</taxon>
        <taxon>Pucciniales</taxon>
        <taxon>Sphaerophragmiaceae</taxon>
        <taxon>Austropuccinia</taxon>
    </lineage>
</organism>